<evidence type="ECO:0000313" key="8">
    <source>
        <dbReference type="Proteomes" id="UP001366060"/>
    </source>
</evidence>
<dbReference type="PROSITE" id="PS50005">
    <property type="entry name" value="TPR"/>
    <property type="match status" value="2"/>
</dbReference>
<gene>
    <name evidence="7" type="ORF">V6255_08575</name>
</gene>
<keyword evidence="5" id="KW-1133">Transmembrane helix</keyword>
<dbReference type="InterPro" id="IPR019734">
    <property type="entry name" value="TPR_rpt"/>
</dbReference>
<dbReference type="PROSITE" id="PS50887">
    <property type="entry name" value="GGDEF"/>
    <property type="match status" value="1"/>
</dbReference>
<dbReference type="CDD" id="cd01949">
    <property type="entry name" value="GGDEF"/>
    <property type="match status" value="1"/>
</dbReference>
<keyword evidence="3" id="KW-0802">TPR repeat</keyword>
<keyword evidence="7" id="KW-0548">Nucleotidyltransferase</keyword>
<keyword evidence="5" id="KW-0812">Transmembrane</keyword>
<evidence type="ECO:0000256" key="3">
    <source>
        <dbReference type="PROSITE-ProRule" id="PRU00339"/>
    </source>
</evidence>
<accession>A0ABU9HBD6</accession>
<organism evidence="7 8">
    <name type="scientific">Psychromonas arctica</name>
    <dbReference type="NCBI Taxonomy" id="168275"/>
    <lineage>
        <taxon>Bacteria</taxon>
        <taxon>Pseudomonadati</taxon>
        <taxon>Pseudomonadota</taxon>
        <taxon>Gammaproteobacteria</taxon>
        <taxon>Alteromonadales</taxon>
        <taxon>Psychromonadaceae</taxon>
        <taxon>Psychromonas</taxon>
    </lineage>
</organism>
<feature type="repeat" description="TPR" evidence="3">
    <location>
        <begin position="195"/>
        <end position="228"/>
    </location>
</feature>
<evidence type="ECO:0000313" key="7">
    <source>
        <dbReference type="EMBL" id="MEL0659193.1"/>
    </source>
</evidence>
<comment type="catalytic activity">
    <reaction evidence="2">
        <text>2 GTP = 3',3'-c-di-GMP + 2 diphosphate</text>
        <dbReference type="Rhea" id="RHEA:24898"/>
        <dbReference type="ChEBI" id="CHEBI:33019"/>
        <dbReference type="ChEBI" id="CHEBI:37565"/>
        <dbReference type="ChEBI" id="CHEBI:58805"/>
        <dbReference type="EC" id="2.7.7.65"/>
    </reaction>
</comment>
<dbReference type="EMBL" id="JBAKBA010000016">
    <property type="protein sequence ID" value="MEL0659193.1"/>
    <property type="molecule type" value="Genomic_DNA"/>
</dbReference>
<evidence type="ECO:0000259" key="6">
    <source>
        <dbReference type="PROSITE" id="PS50887"/>
    </source>
</evidence>
<feature type="coiled-coil region" evidence="4">
    <location>
        <begin position="583"/>
        <end position="617"/>
    </location>
</feature>
<dbReference type="InterPro" id="IPR043128">
    <property type="entry name" value="Rev_trsase/Diguanyl_cyclase"/>
</dbReference>
<dbReference type="GO" id="GO:0052621">
    <property type="term" value="F:diguanylate cyclase activity"/>
    <property type="evidence" value="ECO:0007669"/>
    <property type="project" value="UniProtKB-EC"/>
</dbReference>
<dbReference type="InterPro" id="IPR029787">
    <property type="entry name" value="Nucleotide_cyclase"/>
</dbReference>
<dbReference type="SUPFAM" id="SSF48452">
    <property type="entry name" value="TPR-like"/>
    <property type="match status" value="3"/>
</dbReference>
<keyword evidence="8" id="KW-1185">Reference proteome</keyword>
<keyword evidence="4" id="KW-0175">Coiled coil</keyword>
<dbReference type="PANTHER" id="PTHR45138:SF9">
    <property type="entry name" value="DIGUANYLATE CYCLASE DGCM-RELATED"/>
    <property type="match status" value="1"/>
</dbReference>
<reference evidence="7 8" key="1">
    <citation type="submission" date="2024-02" db="EMBL/GenBank/DDBJ databases">
        <title>Bacteria isolated from the canopy kelp, Nereocystis luetkeana.</title>
        <authorList>
            <person name="Pfister C.A."/>
            <person name="Younker I.T."/>
            <person name="Light S.H."/>
        </authorList>
    </citation>
    <scope>NUCLEOTIDE SEQUENCE [LARGE SCALE GENOMIC DNA]</scope>
    <source>
        <strain evidence="7 8">TI.2.07</strain>
    </source>
</reference>
<name>A0ABU9HBD6_9GAMM</name>
<dbReference type="Pfam" id="PF13424">
    <property type="entry name" value="TPR_12"/>
    <property type="match status" value="1"/>
</dbReference>
<dbReference type="InterPro" id="IPR011990">
    <property type="entry name" value="TPR-like_helical_dom_sf"/>
</dbReference>
<dbReference type="Proteomes" id="UP001366060">
    <property type="component" value="Unassembled WGS sequence"/>
</dbReference>
<dbReference type="Pfam" id="PF13374">
    <property type="entry name" value="TPR_10"/>
    <property type="match status" value="1"/>
</dbReference>
<sequence>MRFGLTLCGFSLTLFFGRGESTYITILLASFKHLFDSYVIRFFLLFTLVFFTSIVHSQENSSQVSIAQSELSVLTEKELITKATSQLNSNRKQSIILAKKALQLSEKNNNEKITADAHSLLGELERKQKNTKQSMFHFLQASKIYDKLGDKEQYIITFVAYINSFLDQKLYYQANEKADDIISIAKDYGKPFPIALAIIVKGKSYYRQKHYENAIEQYIEALAYLKGNDRVVQKELGETYTKLAESYKRLKNRELTASSYKNALDIYTTIQDRKLMARTLNTLAEAERYLGHYNIALDYSMQGLEVHKQINDPVGEGKALMGAGIIYRYIGLYEKSLEYIYKAHLYYQEVNNSSGIAKTSNEIGLIYTRLKEFEQARSFYHLTIDLPEKEVNAKTMASALRELAVIDLNSGKYDSAKEKIKRAHIIYQRENEKSNESLTARILANIYRAEKDDEAAIIYYRRSLDIAKEIKSEIYQIKAQIPLAGMLIGKDDEEAIKLLKASLVLSTKVNSTSHMLYAYRELKKAEKSRQNFEASLSYAEKEIELFRLIQKEREDEELVLVKAKLYSHKKEVELAELKEKTRLDQLEIVKKNNEIELSKQDQKIAELELTKNKYANLILVTLLLICLFTVWFIYRQFNHSRTLNRKLDYLAARDPLTNCYNRRTLFDLMNQSFVDLESLGEYCVIMVDIDRFKEVNDTHGHNVGDTVLRGIANILQTGVRQDDITVRYGGEEFCLVLSGVAPEQAMRIVETIRKKVEASYFDGVTVTCSFGVTSIQFNAQTPSELIHQADLALYKSKQNGRNKVTLWNEKLGR</sequence>
<feature type="domain" description="GGDEF" evidence="6">
    <location>
        <begin position="680"/>
        <end position="809"/>
    </location>
</feature>
<dbReference type="PANTHER" id="PTHR45138">
    <property type="entry name" value="REGULATORY COMPONENTS OF SENSORY TRANSDUCTION SYSTEM"/>
    <property type="match status" value="1"/>
</dbReference>
<dbReference type="RefSeq" id="WP_341627769.1">
    <property type="nucleotide sequence ID" value="NZ_JBAKBA010000016.1"/>
</dbReference>
<dbReference type="InterPro" id="IPR000160">
    <property type="entry name" value="GGDEF_dom"/>
</dbReference>
<keyword evidence="7" id="KW-0808">Transferase</keyword>
<evidence type="ECO:0000256" key="5">
    <source>
        <dbReference type="SAM" id="Phobius"/>
    </source>
</evidence>
<dbReference type="InterPro" id="IPR050469">
    <property type="entry name" value="Diguanylate_Cyclase"/>
</dbReference>
<dbReference type="NCBIfam" id="TIGR00254">
    <property type="entry name" value="GGDEF"/>
    <property type="match status" value="1"/>
</dbReference>
<dbReference type="SMART" id="SM00028">
    <property type="entry name" value="TPR"/>
    <property type="match status" value="8"/>
</dbReference>
<dbReference type="Gene3D" id="3.30.70.270">
    <property type="match status" value="1"/>
</dbReference>
<evidence type="ECO:0000256" key="4">
    <source>
        <dbReference type="SAM" id="Coils"/>
    </source>
</evidence>
<protein>
    <recommendedName>
        <fullName evidence="1">diguanylate cyclase</fullName>
        <ecNumber evidence="1">2.7.7.65</ecNumber>
    </recommendedName>
</protein>
<dbReference type="SMART" id="SM00267">
    <property type="entry name" value="GGDEF"/>
    <property type="match status" value="1"/>
</dbReference>
<dbReference type="Gene3D" id="1.25.40.10">
    <property type="entry name" value="Tetratricopeptide repeat domain"/>
    <property type="match status" value="3"/>
</dbReference>
<comment type="caution">
    <text evidence="7">The sequence shown here is derived from an EMBL/GenBank/DDBJ whole genome shotgun (WGS) entry which is preliminary data.</text>
</comment>
<dbReference type="Pfam" id="PF00990">
    <property type="entry name" value="GGDEF"/>
    <property type="match status" value="1"/>
</dbReference>
<dbReference type="SUPFAM" id="SSF55073">
    <property type="entry name" value="Nucleotide cyclase"/>
    <property type="match status" value="1"/>
</dbReference>
<keyword evidence="5" id="KW-0472">Membrane</keyword>
<dbReference type="EC" id="2.7.7.65" evidence="1"/>
<evidence type="ECO:0000256" key="1">
    <source>
        <dbReference type="ARBA" id="ARBA00012528"/>
    </source>
</evidence>
<proteinExistence type="predicted"/>
<feature type="transmembrane region" description="Helical" evidence="5">
    <location>
        <begin position="614"/>
        <end position="634"/>
    </location>
</feature>
<feature type="repeat" description="TPR" evidence="3">
    <location>
        <begin position="357"/>
        <end position="390"/>
    </location>
</feature>
<evidence type="ECO:0000256" key="2">
    <source>
        <dbReference type="ARBA" id="ARBA00034247"/>
    </source>
</evidence>